<evidence type="ECO:0000313" key="2">
    <source>
        <dbReference type="EMBL" id="KKO96874.1"/>
    </source>
</evidence>
<gene>
    <name evidence="2" type="ORF">THAR02_11023</name>
</gene>
<organism evidence="2 3">
    <name type="scientific">Trichoderma harzianum</name>
    <name type="common">Hypocrea lixii</name>
    <dbReference type="NCBI Taxonomy" id="5544"/>
    <lineage>
        <taxon>Eukaryota</taxon>
        <taxon>Fungi</taxon>
        <taxon>Dikarya</taxon>
        <taxon>Ascomycota</taxon>
        <taxon>Pezizomycotina</taxon>
        <taxon>Sordariomycetes</taxon>
        <taxon>Hypocreomycetidae</taxon>
        <taxon>Hypocreales</taxon>
        <taxon>Hypocreaceae</taxon>
        <taxon>Trichoderma</taxon>
    </lineage>
</organism>
<name>A0A0F9WWL3_TRIHA</name>
<reference evidence="3" key="1">
    <citation type="journal article" date="2015" name="Genome Announc.">
        <title>Draft whole-genome sequence of the biocontrol agent Trichoderma harzianum T6776.</title>
        <authorList>
            <person name="Baroncelli R."/>
            <person name="Piaggeschi G."/>
            <person name="Fiorini L."/>
            <person name="Bertolini E."/>
            <person name="Zapparata A."/>
            <person name="Pe M.E."/>
            <person name="Sarrocco S."/>
            <person name="Vannacci G."/>
        </authorList>
    </citation>
    <scope>NUCLEOTIDE SEQUENCE [LARGE SCALE GENOMIC DNA]</scope>
    <source>
        <strain evidence="3">T6776</strain>
    </source>
</reference>
<evidence type="ECO:0000313" key="3">
    <source>
        <dbReference type="Proteomes" id="UP000034112"/>
    </source>
</evidence>
<comment type="caution">
    <text evidence="2">The sequence shown here is derived from an EMBL/GenBank/DDBJ whole genome shotgun (WGS) entry which is preliminary data.</text>
</comment>
<dbReference type="AlphaFoldDB" id="A0A0F9WWL3"/>
<feature type="compositionally biased region" description="Basic residues" evidence="1">
    <location>
        <begin position="49"/>
        <end position="66"/>
    </location>
</feature>
<evidence type="ECO:0000256" key="1">
    <source>
        <dbReference type="SAM" id="MobiDB-lite"/>
    </source>
</evidence>
<sequence length="79" mass="8596">MVLSNRVDALEQQVAAQAAANVFVDDPMAIVPSTDPVPVNTAASSMVRKAYKGGHRRKQQRRRRQSKPATRNLGGCLAH</sequence>
<dbReference type="Proteomes" id="UP000034112">
    <property type="component" value="Unassembled WGS sequence"/>
</dbReference>
<proteinExistence type="predicted"/>
<feature type="region of interest" description="Disordered" evidence="1">
    <location>
        <begin position="48"/>
        <end position="79"/>
    </location>
</feature>
<accession>A0A0F9WWL3</accession>
<protein>
    <submittedName>
        <fullName evidence="2">Uncharacterized protein</fullName>
    </submittedName>
</protein>
<dbReference type="EMBL" id="JOKZ01000703">
    <property type="protein sequence ID" value="KKO96874.1"/>
    <property type="molecule type" value="Genomic_DNA"/>
</dbReference>